<dbReference type="InterPro" id="IPR029483">
    <property type="entry name" value="GH97_C"/>
</dbReference>
<keyword evidence="8" id="KW-1185">Reference proteome</keyword>
<dbReference type="SUPFAM" id="SSF51445">
    <property type="entry name" value="(Trans)glycosidases"/>
    <property type="match status" value="1"/>
</dbReference>
<dbReference type="InterPro" id="IPR013785">
    <property type="entry name" value="Aldolase_TIM"/>
</dbReference>
<dbReference type="InterPro" id="IPR019563">
    <property type="entry name" value="GH97_catalytic"/>
</dbReference>
<dbReference type="Gene3D" id="2.70.98.10">
    <property type="match status" value="1"/>
</dbReference>
<comment type="cofactor">
    <cofactor evidence="1">
        <name>Ca(2+)</name>
        <dbReference type="ChEBI" id="CHEBI:29108"/>
    </cofactor>
</comment>
<dbReference type="RefSeq" id="WP_229738538.1">
    <property type="nucleotide sequence ID" value="NZ_BMER01000001.1"/>
</dbReference>
<evidence type="ECO:0000256" key="3">
    <source>
        <dbReference type="ARBA" id="ARBA00022837"/>
    </source>
</evidence>
<evidence type="ECO:0000259" key="4">
    <source>
        <dbReference type="Pfam" id="PF10566"/>
    </source>
</evidence>
<feature type="domain" description="Glycosyl-hydrolase 97 C-terminal oligomerisation" evidence="6">
    <location>
        <begin position="562"/>
        <end position="657"/>
    </location>
</feature>
<name>A0A917HFY0_9SPHI</name>
<dbReference type="InterPro" id="IPR017853">
    <property type="entry name" value="GH"/>
</dbReference>
<evidence type="ECO:0000256" key="2">
    <source>
        <dbReference type="ARBA" id="ARBA00011245"/>
    </source>
</evidence>
<feature type="domain" description="Glycosyl-hydrolase 97 N-terminal" evidence="5">
    <location>
        <begin position="27"/>
        <end position="279"/>
    </location>
</feature>
<evidence type="ECO:0000313" key="8">
    <source>
        <dbReference type="Proteomes" id="UP000660862"/>
    </source>
</evidence>
<protein>
    <submittedName>
        <fullName evidence="7">Alpha-glucosidase</fullName>
    </submittedName>
</protein>
<dbReference type="Proteomes" id="UP000660862">
    <property type="component" value="Unassembled WGS sequence"/>
</dbReference>
<gene>
    <name evidence="7" type="ORF">GCM10007415_05780</name>
</gene>
<dbReference type="InterPro" id="IPR052720">
    <property type="entry name" value="Glycosyl_hydrolase_97"/>
</dbReference>
<dbReference type="Pfam" id="PF14509">
    <property type="entry name" value="GH97_C"/>
    <property type="match status" value="1"/>
</dbReference>
<reference evidence="7" key="1">
    <citation type="journal article" date="2014" name="Int. J. Syst. Evol. Microbiol.">
        <title>Complete genome sequence of Corynebacterium casei LMG S-19264T (=DSM 44701T), isolated from a smear-ripened cheese.</title>
        <authorList>
            <consortium name="US DOE Joint Genome Institute (JGI-PGF)"/>
            <person name="Walter F."/>
            <person name="Albersmeier A."/>
            <person name="Kalinowski J."/>
            <person name="Ruckert C."/>
        </authorList>
    </citation>
    <scope>NUCLEOTIDE SEQUENCE</scope>
    <source>
        <strain evidence="7">CGMCC 1.12195</strain>
    </source>
</reference>
<comment type="caution">
    <text evidence="7">The sequence shown here is derived from an EMBL/GenBank/DDBJ whole genome shotgun (WGS) entry which is preliminary data.</text>
</comment>
<dbReference type="EMBL" id="BMER01000001">
    <property type="protein sequence ID" value="GGG76802.1"/>
    <property type="molecule type" value="Genomic_DNA"/>
</dbReference>
<dbReference type="GO" id="GO:0030246">
    <property type="term" value="F:carbohydrate binding"/>
    <property type="evidence" value="ECO:0007669"/>
    <property type="project" value="InterPro"/>
</dbReference>
<evidence type="ECO:0000256" key="1">
    <source>
        <dbReference type="ARBA" id="ARBA00001913"/>
    </source>
</evidence>
<dbReference type="Pfam" id="PF10566">
    <property type="entry name" value="Glyco_hydro_97"/>
    <property type="match status" value="1"/>
</dbReference>
<dbReference type="Gene3D" id="3.20.20.70">
    <property type="entry name" value="Aldolase class I"/>
    <property type="match status" value="1"/>
</dbReference>
<comment type="subunit">
    <text evidence="2">Monomer.</text>
</comment>
<dbReference type="InterPro" id="IPR029486">
    <property type="entry name" value="GH97_N"/>
</dbReference>
<dbReference type="Pfam" id="PF14508">
    <property type="entry name" value="GH97_N"/>
    <property type="match status" value="1"/>
</dbReference>
<dbReference type="InterPro" id="IPR014718">
    <property type="entry name" value="GH-type_carb-bd"/>
</dbReference>
<dbReference type="AlphaFoldDB" id="A0A917HFY0"/>
<evidence type="ECO:0000259" key="5">
    <source>
        <dbReference type="Pfam" id="PF14508"/>
    </source>
</evidence>
<evidence type="ECO:0000313" key="7">
    <source>
        <dbReference type="EMBL" id="GGG76802.1"/>
    </source>
</evidence>
<dbReference type="PANTHER" id="PTHR35803:SF2">
    <property type="entry name" value="RETAINING ALPHA-GALACTOSIDASE"/>
    <property type="match status" value="1"/>
</dbReference>
<feature type="domain" description="Glycosyl-hydrolase 97 catalytic" evidence="4">
    <location>
        <begin position="297"/>
        <end position="463"/>
    </location>
</feature>
<reference evidence="7" key="2">
    <citation type="submission" date="2020-09" db="EMBL/GenBank/DDBJ databases">
        <authorList>
            <person name="Sun Q."/>
            <person name="Zhou Y."/>
        </authorList>
    </citation>
    <scope>NUCLEOTIDE SEQUENCE</scope>
    <source>
        <strain evidence="7">CGMCC 1.12195</strain>
    </source>
</reference>
<accession>A0A917HFY0</accession>
<evidence type="ECO:0000259" key="6">
    <source>
        <dbReference type="Pfam" id="PF14509"/>
    </source>
</evidence>
<sequence length="660" mass="75161">MNMLQKLTLFFCLLIAIPIYAQRNIKLTSPDGNIVFAFKLTDNLPVYQVTYKGKVLIKDSELSMSFKEGGSFGTNLKRPEARFDEVDETYDLIVGKTKTARDRHNEVIIPLIERGGAERQLHLVIRAFDDGLAFRYEFPKQKNWSSYTLTDEGSSFNVVGNPLVRALLWDNYNNTHEGFYQKLSVSEIPADTLMDMPALFEFSDNVYMAITEANLRDYAGMYLTKRDGILKSQLSPLQGQTTEKVKAQLPHRTPWRVMMISDRIGELLESNILTSLNDPSPVTDWSWLKPGKTSFHWWNGDIVPDTIFPPGVNFETNKYYIDFCARNHIEYHSVIGYGGFAWYKSDAAGYGVVGPHTDVTQTVPSLNMQQVCDYAKEKGVDIHVWVHWKAIYPDLEKAFTQFEKWGVKGMMVDFLERDDQEMVNIQEEILNVAAKHKLFIQFHGAYKPTGLHRTYPNEFTREGTHNYEFNKWSELPVSPDHDLDIAFTRLLAGAADYHLGGFRAVPEAKFKTQYTRPLMIGTRCHMLAMYVVLESYLNMVADYPEAYEGQPGFEFLQKVPTAWDETHVPNAEIDKFVTMARRKGAAWYVGTINNTEARTIQVPLNFLPEGTFKATLYTDGADVSSDPNDVNIELKTVTNEDVITIPLTAGGGQVMHLIKN</sequence>
<dbReference type="PANTHER" id="PTHR35803">
    <property type="entry name" value="GLUCAN 1,4-ALPHA-GLUCOSIDASE SUSB-RELATED"/>
    <property type="match status" value="1"/>
</dbReference>
<proteinExistence type="predicted"/>
<keyword evidence="3" id="KW-0106">Calcium</keyword>
<organism evidence="7 8">
    <name type="scientific">Parapedobacter pyrenivorans</name>
    <dbReference type="NCBI Taxonomy" id="1305674"/>
    <lineage>
        <taxon>Bacteria</taxon>
        <taxon>Pseudomonadati</taxon>
        <taxon>Bacteroidota</taxon>
        <taxon>Sphingobacteriia</taxon>
        <taxon>Sphingobacteriales</taxon>
        <taxon>Sphingobacteriaceae</taxon>
        <taxon>Parapedobacter</taxon>
    </lineage>
</organism>